<dbReference type="EMBL" id="BPNN01000164">
    <property type="protein sequence ID" value="GJA65960.1"/>
    <property type="molecule type" value="Genomic_DNA"/>
</dbReference>
<reference evidence="5" key="4">
    <citation type="submission" date="2022-09" db="EMBL/GenBank/DDBJ databases">
        <title>Intensive care unit water sources are persistently colonized with multi-drug resistant bacteria and are the site of extensive horizontal gene transfer of antibiotic resistance genes.</title>
        <authorList>
            <person name="Diorio-Toth L."/>
        </authorList>
    </citation>
    <scope>NUCLEOTIDE SEQUENCE</scope>
    <source>
        <strain evidence="5">GD03796</strain>
    </source>
</reference>
<evidence type="ECO:0000313" key="6">
    <source>
        <dbReference type="EMBL" id="MDX7722994.1"/>
    </source>
</evidence>
<dbReference type="EMBL" id="CP065937">
    <property type="protein sequence ID" value="QQA60788.1"/>
    <property type="molecule type" value="Genomic_DNA"/>
</dbReference>
<dbReference type="Proteomes" id="UP001163285">
    <property type="component" value="Chromosome"/>
</dbReference>
<dbReference type="RefSeq" id="WP_039038678.1">
    <property type="nucleotide sequence ID" value="NZ_AP019195.1"/>
</dbReference>
<dbReference type="Proteomes" id="UP000515756">
    <property type="component" value="Chromosome"/>
</dbReference>
<dbReference type="AlphaFoldDB" id="A0A125XXZ5"/>
<dbReference type="Proteomes" id="UP001304847">
    <property type="component" value="Unassembled WGS sequence"/>
</dbReference>
<dbReference type="Proteomes" id="UP000886934">
    <property type="component" value="Unassembled WGS sequence"/>
</dbReference>
<organism evidence="5 12">
    <name type="scientific">Aeromonas caviae</name>
    <name type="common">Aeromonas punctata</name>
    <dbReference type="NCBI Taxonomy" id="648"/>
    <lineage>
        <taxon>Bacteria</taxon>
        <taxon>Pseudomonadati</taxon>
        <taxon>Pseudomonadota</taxon>
        <taxon>Gammaproteobacteria</taxon>
        <taxon>Aeromonadales</taxon>
        <taxon>Aeromonadaceae</taxon>
        <taxon>Aeromonas</taxon>
    </lineage>
</organism>
<evidence type="ECO:0000313" key="12">
    <source>
        <dbReference type="Proteomes" id="UP001160758"/>
    </source>
</evidence>
<evidence type="ECO:0000313" key="1">
    <source>
        <dbReference type="EMBL" id="BBQ32578.1"/>
    </source>
</evidence>
<reference evidence="8" key="2">
    <citation type="submission" date="2020-12" db="EMBL/GenBank/DDBJ databases">
        <title>GES Beta-lactamases isolated from hospital effluents in Brazil.</title>
        <authorList>
            <person name="Conte D."/>
            <person name="Mesa D."/>
            <person name="Palmeiro J.K."/>
            <person name="Dalla-Costa L.M."/>
        </authorList>
    </citation>
    <scope>NUCLEOTIDE SEQUENCE [LARGE SCALE GENOMIC DNA]</scope>
    <source>
        <strain evidence="8">Aero21</strain>
    </source>
</reference>
<evidence type="ECO:0000313" key="13">
    <source>
        <dbReference type="Proteomes" id="UP001304847"/>
    </source>
</evidence>
<keyword evidence="13" id="KW-1185">Reference proteome</keyword>
<evidence type="ECO:0000313" key="7">
    <source>
        <dbReference type="EMBL" id="MEA9438847.1"/>
    </source>
</evidence>
<evidence type="ECO:0000313" key="8">
    <source>
        <dbReference type="EMBL" id="QQA60788.1"/>
    </source>
</evidence>
<dbReference type="Proteomes" id="UP001160758">
    <property type="component" value="Unassembled WGS sequence"/>
</dbReference>
<dbReference type="EMBL" id="AP021927">
    <property type="protein sequence ID" value="BBQ32578.1"/>
    <property type="molecule type" value="Genomic_DNA"/>
</dbReference>
<evidence type="ECO:0000313" key="11">
    <source>
        <dbReference type="Proteomes" id="UP000737420"/>
    </source>
</evidence>
<proteinExistence type="predicted"/>
<dbReference type="GeneID" id="48822983"/>
<dbReference type="EMBL" id="CP110176">
    <property type="protein sequence ID" value="UZC86305.1"/>
    <property type="molecule type" value="Genomic_DNA"/>
</dbReference>
<evidence type="ECO:0000313" key="5">
    <source>
        <dbReference type="EMBL" id="MDH1897644.1"/>
    </source>
</evidence>
<dbReference type="EMBL" id="JAOCFT010000001">
    <property type="protein sequence ID" value="MDH1897644.1"/>
    <property type="molecule type" value="Genomic_DNA"/>
</dbReference>
<dbReference type="EMBL" id="BPNL01000007">
    <property type="protein sequence ID" value="GJA53459.1"/>
    <property type="molecule type" value="Genomic_DNA"/>
</dbReference>
<dbReference type="Proteomes" id="UP001277183">
    <property type="component" value="Unassembled WGS sequence"/>
</dbReference>
<evidence type="ECO:0000313" key="9">
    <source>
        <dbReference type="EMBL" id="UZC86305.1"/>
    </source>
</evidence>
<evidence type="ECO:0000313" key="3">
    <source>
        <dbReference type="EMBL" id="GJA65960.1"/>
    </source>
</evidence>
<reference evidence="1 10" key="1">
    <citation type="submission" date="2019-12" db="EMBL/GenBank/DDBJ databases">
        <title>complete genome sequences of Aeromonas caviae str. WP2-W18-ESBL-01 isolated from wastewater treatment plant effluent.</title>
        <authorList>
            <person name="Sekizuka T."/>
            <person name="Itokawa K."/>
            <person name="Yatsu K."/>
            <person name="Inamine Y."/>
            <person name="Kuroda M."/>
        </authorList>
    </citation>
    <scope>NUCLEOTIDE SEQUENCE [LARGE SCALE GENOMIC DNA]</scope>
    <source>
        <strain evidence="1 10">WP2-W18-ESBL-01</strain>
    </source>
</reference>
<reference evidence="6" key="6">
    <citation type="submission" date="2023-11" db="EMBL/GenBank/DDBJ databases">
        <title>WGS of Aeromonas in Northern Israel.</title>
        <authorList>
            <person name="Hershko Y."/>
        </authorList>
    </citation>
    <scope>NUCLEOTIDE SEQUENCE</scope>
    <source>
        <strain evidence="6">77416</strain>
    </source>
</reference>
<protein>
    <submittedName>
        <fullName evidence="5">Uncharacterized protein</fullName>
    </submittedName>
</protein>
<evidence type="ECO:0000313" key="4">
    <source>
        <dbReference type="EMBL" id="GJB91037.1"/>
    </source>
</evidence>
<evidence type="ECO:0000313" key="2">
    <source>
        <dbReference type="EMBL" id="GJA53459.1"/>
    </source>
</evidence>
<dbReference type="EMBL" id="JAWZVU010000195">
    <property type="protein sequence ID" value="MDX7722994.1"/>
    <property type="molecule type" value="Genomic_DNA"/>
</dbReference>
<dbReference type="EMBL" id="BPOP01000007">
    <property type="protein sequence ID" value="GJB91037.1"/>
    <property type="molecule type" value="Genomic_DNA"/>
</dbReference>
<dbReference type="EMBL" id="JAYGOJ010000294">
    <property type="protein sequence ID" value="MEA9438847.1"/>
    <property type="molecule type" value="Genomic_DNA"/>
</dbReference>
<reference evidence="9" key="5">
    <citation type="submission" date="2023-04" db="EMBL/GenBank/DDBJ databases">
        <title>Whole Genome Sequence of Multi-drug resistant Aeromonas caviae as a gut pathogen in newborn.</title>
        <authorList>
            <person name="Jadhav S.V."/>
            <person name="Saroj S.D."/>
            <person name="Saha U.B."/>
            <person name="Sen S."/>
            <person name="Kher A."/>
        </authorList>
    </citation>
    <scope>NUCLEOTIDE SEQUENCE</scope>
    <source>
        <strain evidence="9">SVJ23</strain>
    </source>
</reference>
<dbReference type="Proteomes" id="UP000887009">
    <property type="component" value="Unassembled WGS sequence"/>
</dbReference>
<name>A0A125XXZ5_AERCA</name>
<reference evidence="2 11" key="3">
    <citation type="submission" date="2021-07" db="EMBL/GenBank/DDBJ databases">
        <title>Draft genome sequence of carbapenem-resistant Aeromonas spp. in Japan.</title>
        <authorList>
            <person name="Maehana S."/>
            <person name="Suzuki M."/>
            <person name="Kitasato H."/>
        </authorList>
    </citation>
    <scope>NUCLEOTIDE SEQUENCE [LARGE SCALE GENOMIC DNA]</scope>
    <source>
        <strain evidence="2">KAM348</strain>
        <strain evidence="3">KAM351</strain>
        <strain evidence="4 11">KAM382</strain>
    </source>
</reference>
<accession>A0A125XXZ5</accession>
<reference evidence="7 13" key="7">
    <citation type="submission" date="2023-12" db="EMBL/GenBank/DDBJ databases">
        <title>Characterization of antibiotic resistance in Aeromonas spp. in hospital effluent.</title>
        <authorList>
            <person name="Negoseki B.R.S."/>
            <person name="Krul D."/>
            <person name="Siqueira A.C."/>
            <person name="Almeida M."/>
            <person name="Mesa D."/>
            <person name="Conte D."/>
            <person name="Dalla-Costa L.M."/>
        </authorList>
    </citation>
    <scope>NUCLEOTIDE SEQUENCE [LARGE SCALE GENOMIC DNA]</scope>
    <source>
        <strain evidence="7 13">36v</strain>
    </source>
</reference>
<sequence>MSDMHLLAAAKSLLSHPPFTLADARALEALEEEAVGEEGLCIAALWDIALALADEEARHYLLGDG</sequence>
<gene>
    <name evidence="8" type="ORF">JC965_23180</name>
    <name evidence="2" type="ORF">KAM348_08820</name>
    <name evidence="3" type="ORF">KAM351_45710</name>
    <name evidence="4" type="ORF">KAM382_10980</name>
    <name evidence="5" type="ORF">N5I07_08690</name>
    <name evidence="9" type="ORF">OJY61_21205</name>
    <name evidence="6" type="ORF">SJS77_21555</name>
    <name evidence="7" type="ORF">VCX44_24440</name>
    <name evidence="1" type="ORF">WP2W18E01_41600</name>
</gene>
<dbReference type="Proteomes" id="UP000737420">
    <property type="component" value="Unassembled WGS sequence"/>
</dbReference>
<evidence type="ECO:0000313" key="10">
    <source>
        <dbReference type="Proteomes" id="UP000515756"/>
    </source>
</evidence>